<evidence type="ECO:0000313" key="4">
    <source>
        <dbReference type="EMBL" id="EIF00434.1"/>
    </source>
</evidence>
<dbReference type="eggNOG" id="COG3945">
    <property type="taxonomic scope" value="Bacteria"/>
</dbReference>
<evidence type="ECO:0000256" key="2">
    <source>
        <dbReference type="ARBA" id="ARBA00049106"/>
    </source>
</evidence>
<dbReference type="Pfam" id="PF01814">
    <property type="entry name" value="Hemerythrin"/>
    <property type="match status" value="1"/>
</dbReference>
<reference evidence="4 5" key="1">
    <citation type="submission" date="2011-09" db="EMBL/GenBank/DDBJ databases">
        <authorList>
            <consortium name="US DOE Joint Genome Institute (JGI-PGF)"/>
            <person name="Lucas S."/>
            <person name="Han J."/>
            <person name="Lapidus A."/>
            <person name="Cheng J.-F."/>
            <person name="Goodwin L."/>
            <person name="Pitluck S."/>
            <person name="Peters L."/>
            <person name="Land M.L."/>
            <person name="Hauser L."/>
            <person name="Brambilla E."/>
            <person name="Klenk H.-P."/>
            <person name="Woyke T.J."/>
        </authorList>
    </citation>
    <scope>NUCLEOTIDE SEQUENCE [LARGE SCALE GENOMIC DNA]</scope>
    <source>
        <strain evidence="4 5">K62</strain>
    </source>
</reference>
<dbReference type="Pfam" id="PF04075">
    <property type="entry name" value="F420H2_quin_red"/>
    <property type="match status" value="1"/>
</dbReference>
<dbReference type="PANTHER" id="PTHR39428">
    <property type="entry name" value="F420H(2)-DEPENDENT QUINONE REDUCTASE RV1261C"/>
    <property type="match status" value="1"/>
</dbReference>
<evidence type="ECO:0000313" key="5">
    <source>
        <dbReference type="Proteomes" id="UP000005087"/>
    </source>
</evidence>
<gene>
    <name evidence="4" type="ORF">SacglDRAFT_03575</name>
</gene>
<dbReference type="EMBL" id="CM001484">
    <property type="protein sequence ID" value="EIF00434.1"/>
    <property type="molecule type" value="Genomic_DNA"/>
</dbReference>
<dbReference type="NCBIfam" id="TIGR00026">
    <property type="entry name" value="hi_GC_TIGR00026"/>
    <property type="match status" value="1"/>
</dbReference>
<comment type="catalytic activity">
    <reaction evidence="2">
        <text>oxidized coenzyme F420-(gamma-L-Glu)(n) + a quinol + H(+) = reduced coenzyme F420-(gamma-L-Glu)(n) + a quinone</text>
        <dbReference type="Rhea" id="RHEA:39663"/>
        <dbReference type="Rhea" id="RHEA-COMP:12939"/>
        <dbReference type="Rhea" id="RHEA-COMP:14378"/>
        <dbReference type="ChEBI" id="CHEBI:15378"/>
        <dbReference type="ChEBI" id="CHEBI:24646"/>
        <dbReference type="ChEBI" id="CHEBI:132124"/>
        <dbReference type="ChEBI" id="CHEBI:133980"/>
        <dbReference type="ChEBI" id="CHEBI:139511"/>
    </reaction>
</comment>
<dbReference type="GO" id="GO:0005886">
    <property type="term" value="C:plasma membrane"/>
    <property type="evidence" value="ECO:0007669"/>
    <property type="project" value="TreeGrafter"/>
</dbReference>
<dbReference type="PANTHER" id="PTHR39428:SF1">
    <property type="entry name" value="F420H(2)-DEPENDENT QUINONE REDUCTASE RV1261C"/>
    <property type="match status" value="1"/>
</dbReference>
<dbReference type="CDD" id="cd12108">
    <property type="entry name" value="Hr-like"/>
    <property type="match status" value="1"/>
</dbReference>
<dbReference type="InterPro" id="IPR004378">
    <property type="entry name" value="F420H2_quin_Rdtase"/>
</dbReference>
<proteinExistence type="inferred from homology"/>
<dbReference type="HOGENOM" id="CLU_082385_0_0_11"/>
<comment type="similarity">
    <text evidence="1">Belongs to the F420H(2)-dependent quinone reductase family.</text>
</comment>
<accession>I1D659</accession>
<dbReference type="RefSeq" id="WP_005466206.1">
    <property type="nucleotide sequence ID" value="NZ_CM001484.1"/>
</dbReference>
<dbReference type="SUPFAM" id="SSF50475">
    <property type="entry name" value="FMN-binding split barrel"/>
    <property type="match status" value="1"/>
</dbReference>
<dbReference type="AlphaFoldDB" id="I1D659"/>
<protein>
    <submittedName>
        <fullName evidence="4">Deazaflavin-dependent nitroreductase family protein</fullName>
    </submittedName>
</protein>
<evidence type="ECO:0000256" key="1">
    <source>
        <dbReference type="ARBA" id="ARBA00008710"/>
    </source>
</evidence>
<evidence type="ECO:0000259" key="3">
    <source>
        <dbReference type="Pfam" id="PF01814"/>
    </source>
</evidence>
<reference evidence="5" key="2">
    <citation type="submission" date="2012-01" db="EMBL/GenBank/DDBJ databases">
        <title>Noncontiguous Finished sequence of chromosome of Saccharomonospora glauca K62.</title>
        <authorList>
            <consortium name="US DOE Joint Genome Institute"/>
            <person name="Lucas S."/>
            <person name="Han J."/>
            <person name="Lapidus A."/>
            <person name="Cheng J.-F."/>
            <person name="Goodwin L."/>
            <person name="Pitluck S."/>
            <person name="Peters L."/>
            <person name="Mikhailova N."/>
            <person name="Held B."/>
            <person name="Detter J.C."/>
            <person name="Han C."/>
            <person name="Tapia R."/>
            <person name="Land M."/>
            <person name="Hauser L."/>
            <person name="Kyrpides N."/>
            <person name="Ivanova N."/>
            <person name="Pagani I."/>
            <person name="Brambilla E.-M."/>
            <person name="Klenk H.-P."/>
            <person name="Woyke T."/>
        </authorList>
    </citation>
    <scope>NUCLEOTIDE SEQUENCE [LARGE SCALE GENOMIC DNA]</scope>
    <source>
        <strain evidence="5">K62</strain>
    </source>
</reference>
<dbReference type="InterPro" id="IPR012349">
    <property type="entry name" value="Split_barrel_FMN-bd"/>
</dbReference>
<dbReference type="GO" id="GO:0016491">
    <property type="term" value="F:oxidoreductase activity"/>
    <property type="evidence" value="ECO:0007669"/>
    <property type="project" value="InterPro"/>
</dbReference>
<dbReference type="Proteomes" id="UP000005087">
    <property type="component" value="Chromosome"/>
</dbReference>
<dbReference type="OrthoDB" id="8225825at2"/>
<dbReference type="STRING" id="928724.SacglDRAFT_03575"/>
<dbReference type="Gene3D" id="2.30.110.10">
    <property type="entry name" value="Electron Transport, Fmn-binding Protein, Chain A"/>
    <property type="match status" value="1"/>
</dbReference>
<feature type="domain" description="Hemerythrin-like" evidence="3">
    <location>
        <begin position="146"/>
        <end position="271"/>
    </location>
</feature>
<dbReference type="Gene3D" id="1.20.120.520">
    <property type="entry name" value="nmb1532 protein domain like"/>
    <property type="match status" value="1"/>
</dbReference>
<sequence>MSDFNKAVIEEFRAHEGRAGGPFENARLLLLTTTGARSGRPHTVPLAFLPDDRGRLLVIASAAGSPRHPAWYHNLRADPRVTVEIGAFTFEAETEILSGWERDETFARIVAAIPKWAEYQRKTDRVIPVVALTLGEAEPSDRRRGDELVAVHDMFRRELALVRHEISGSGPRLGAQLRINCLMVCRGLSRHHVTEDAELFPVLDEEHPELGPVVRRLRAEHEAVERLLGELRTALDADDLGRDGLREKVDHLTEVVEAHFGREEEQLVPVLNGRSR</sequence>
<dbReference type="GO" id="GO:0070967">
    <property type="term" value="F:coenzyme F420 binding"/>
    <property type="evidence" value="ECO:0007669"/>
    <property type="project" value="TreeGrafter"/>
</dbReference>
<keyword evidence="5" id="KW-1185">Reference proteome</keyword>
<name>I1D659_9PSEU</name>
<dbReference type="InterPro" id="IPR012312">
    <property type="entry name" value="Hemerythrin-like"/>
</dbReference>
<organism evidence="4 5">
    <name type="scientific">Saccharomonospora glauca K62</name>
    <dbReference type="NCBI Taxonomy" id="928724"/>
    <lineage>
        <taxon>Bacteria</taxon>
        <taxon>Bacillati</taxon>
        <taxon>Actinomycetota</taxon>
        <taxon>Actinomycetes</taxon>
        <taxon>Pseudonocardiales</taxon>
        <taxon>Pseudonocardiaceae</taxon>
        <taxon>Saccharomonospora</taxon>
    </lineage>
</organism>